<dbReference type="GeneID" id="83629068"/>
<dbReference type="Proteomes" id="UP001165663">
    <property type="component" value="Unassembled WGS sequence"/>
</dbReference>
<organism evidence="2 3">
    <name type="scientific">Mycobacterium kiyosense</name>
    <dbReference type="NCBI Taxonomy" id="2871094"/>
    <lineage>
        <taxon>Bacteria</taxon>
        <taxon>Bacillati</taxon>
        <taxon>Actinomycetota</taxon>
        <taxon>Actinomycetes</taxon>
        <taxon>Mycobacteriales</taxon>
        <taxon>Mycobacteriaceae</taxon>
        <taxon>Mycobacterium</taxon>
    </lineage>
</organism>
<name>A0A9P3QAX7_9MYCO</name>
<dbReference type="AlphaFoldDB" id="A0A9P3QAX7"/>
<keyword evidence="3" id="KW-1185">Reference proteome</keyword>
<evidence type="ECO:0000313" key="1">
    <source>
        <dbReference type="EMBL" id="GLB84213.1"/>
    </source>
</evidence>
<evidence type="ECO:0000313" key="2">
    <source>
        <dbReference type="EMBL" id="GLD32405.1"/>
    </source>
</evidence>
<gene>
    <name evidence="2" type="ORF">Mkiyose1413_42880</name>
    <name evidence="1" type="ORF">SRL2020028_34690</name>
</gene>
<evidence type="ECO:0000313" key="3">
    <source>
        <dbReference type="Proteomes" id="UP001064782"/>
    </source>
</evidence>
<accession>A0A9P3QAX7</accession>
<protein>
    <submittedName>
        <fullName evidence="2">Uncharacterized protein</fullName>
    </submittedName>
</protein>
<comment type="caution">
    <text evidence="2">The sequence shown here is derived from an EMBL/GenBank/DDBJ whole genome shotgun (WGS) entry which is preliminary data.</text>
</comment>
<dbReference type="EMBL" id="BRXE01000044">
    <property type="protein sequence ID" value="GLB84213.1"/>
    <property type="molecule type" value="Genomic_DNA"/>
</dbReference>
<sequence>MTVRGSSLLPELEILSALDFDTEIPCICQKFCDEAEHRADWWVTLSCGCRYPFCKKALQISKIRLKVRPLTCRLCSAEDITIKSVKRT</sequence>
<dbReference type="EMBL" id="BRZI01000043">
    <property type="protein sequence ID" value="GLD32405.1"/>
    <property type="molecule type" value="Genomic_DNA"/>
</dbReference>
<proteinExistence type="predicted"/>
<reference evidence="2" key="1">
    <citation type="submission" date="2022-08" db="EMBL/GenBank/DDBJ databases">
        <title>Mycobacterium kiyosense sp. nov., scotochromogenic slow-glowing species isolated from respiratory specimens.</title>
        <authorList>
            <person name="Fukano H."/>
            <person name="Kazumi Y."/>
            <person name="Sakagami N."/>
            <person name="Ato M."/>
            <person name="Mitarai S."/>
            <person name="Hoshino Y."/>
        </authorList>
    </citation>
    <scope>NUCLEOTIDE SEQUENCE</scope>
    <source>
        <strain evidence="2">1413</strain>
        <strain evidence="1">SRL2020-028</strain>
    </source>
</reference>
<dbReference type="Proteomes" id="UP001064782">
    <property type="component" value="Unassembled WGS sequence"/>
</dbReference>
<dbReference type="RefSeq" id="WP_236982632.1">
    <property type="nucleotide sequence ID" value="NZ_BRXE01000044.1"/>
</dbReference>